<accession>A0A1D1W3V4</accession>
<evidence type="ECO:0000313" key="2">
    <source>
        <dbReference type="Proteomes" id="UP000186922"/>
    </source>
</evidence>
<name>A0A1D1W3V4_RAMVA</name>
<comment type="caution">
    <text evidence="1">The sequence shown here is derived from an EMBL/GenBank/DDBJ whole genome shotgun (WGS) entry which is preliminary data.</text>
</comment>
<reference evidence="1 2" key="1">
    <citation type="journal article" date="2016" name="Nat. Commun.">
        <title>Extremotolerant tardigrade genome and improved radiotolerance of human cultured cells by tardigrade-unique protein.</title>
        <authorList>
            <person name="Hashimoto T."/>
            <person name="Horikawa D.D."/>
            <person name="Saito Y."/>
            <person name="Kuwahara H."/>
            <person name="Kozuka-Hata H."/>
            <person name="Shin-I T."/>
            <person name="Minakuchi Y."/>
            <person name="Ohishi K."/>
            <person name="Motoyama A."/>
            <person name="Aizu T."/>
            <person name="Enomoto A."/>
            <person name="Kondo K."/>
            <person name="Tanaka S."/>
            <person name="Hara Y."/>
            <person name="Koshikawa S."/>
            <person name="Sagara H."/>
            <person name="Miura T."/>
            <person name="Yokobori S."/>
            <person name="Miyagawa K."/>
            <person name="Suzuki Y."/>
            <person name="Kubo T."/>
            <person name="Oyama M."/>
            <person name="Kohara Y."/>
            <person name="Fujiyama A."/>
            <person name="Arakawa K."/>
            <person name="Katayama T."/>
            <person name="Toyoda A."/>
            <person name="Kunieda T."/>
        </authorList>
    </citation>
    <scope>NUCLEOTIDE SEQUENCE [LARGE SCALE GENOMIC DNA]</scope>
    <source>
        <strain evidence="1 2">YOKOZUNA-1</strain>
    </source>
</reference>
<organism evidence="1 2">
    <name type="scientific">Ramazzottius varieornatus</name>
    <name type="common">Water bear</name>
    <name type="synonym">Tardigrade</name>
    <dbReference type="NCBI Taxonomy" id="947166"/>
    <lineage>
        <taxon>Eukaryota</taxon>
        <taxon>Metazoa</taxon>
        <taxon>Ecdysozoa</taxon>
        <taxon>Tardigrada</taxon>
        <taxon>Eutardigrada</taxon>
        <taxon>Parachela</taxon>
        <taxon>Hypsibioidea</taxon>
        <taxon>Ramazzottiidae</taxon>
        <taxon>Ramazzottius</taxon>
    </lineage>
</organism>
<gene>
    <name evidence="1" type="primary">RvY_17901-1</name>
    <name evidence="1" type="synonym">RvY_17901.1</name>
    <name evidence="1" type="ORF">RvY_17901</name>
</gene>
<keyword evidence="2" id="KW-1185">Reference proteome</keyword>
<evidence type="ECO:0000313" key="1">
    <source>
        <dbReference type="EMBL" id="GAV08170.1"/>
    </source>
</evidence>
<dbReference type="Proteomes" id="UP000186922">
    <property type="component" value="Unassembled WGS sequence"/>
</dbReference>
<proteinExistence type="predicted"/>
<dbReference type="AlphaFoldDB" id="A0A1D1W3V4"/>
<sequence>MSVVRGAIFRMMVTRVPVNLIEIICVSTWLLCTRMSVSTVRLNIITVYTGQNPVYGYISTGPGAIAGLEKAAVMYPEVFRNYTLYTVYSPGGPIACADAALQMGFLAGNITDILERTTGFTIIYTPGMEFERLYLIQSVARDSRINNKQRFPTVLTGAGPDHTSMNQALLDLLDLLRWRTVTLICDAMSQYPGLNVFFTLSCANLRAQQAHNRAILTLHNLDFDSKFVKDFEPFLLQAKRQSRSKTVRNLFI</sequence>
<protein>
    <submittedName>
        <fullName evidence="1">Uncharacterized protein</fullName>
    </submittedName>
</protein>
<dbReference type="OrthoDB" id="10680881at2759"/>
<dbReference type="EMBL" id="BDGG01000017">
    <property type="protein sequence ID" value="GAV08170.1"/>
    <property type="molecule type" value="Genomic_DNA"/>
</dbReference>